<dbReference type="AlphaFoldDB" id="A0A1I4D083"/>
<keyword evidence="6" id="KW-0564">Palmitate</keyword>
<sequence>MAKHWCRFAVLLVFVTMLTGCWDRRELEERTSVLAVAVDIVEGREDLYKMTVQIPIPIKIAGSSGQGGGGNSDAVKIMSVTGRTVTDAANNLQLRLNQKLFLGHTRVLAISEEVAKRGIQDIMDGYRREPQIRRLMWPIIVKGEAASLLKIKPQLAQIPVVFLMDLIENGSKMGTIPDQTLGDYFNQTSNKSMEPFLNYVQASESEVRWKGIAVFRGHKMVGAINDIQSWSLLQLRNEQRGGDVIIPLPGEQGGFVTFRPHFVKTKLKLNDSHVLGNQKKSNHQHSATFYCELQGDIVEVTKDLHIPPEEFIKKMQTLIKKEMENRAKKLFTQLQKDYNSDILRIGLALRAHHYRDYWEKHDWKKEFKDFPVEAVYTIKIRRLGMEMQ</sequence>
<evidence type="ECO:0000256" key="6">
    <source>
        <dbReference type="ARBA" id="ARBA00023139"/>
    </source>
</evidence>
<dbReference type="Proteomes" id="UP000198915">
    <property type="component" value="Unassembled WGS sequence"/>
</dbReference>
<dbReference type="PANTHER" id="PTHR35789">
    <property type="entry name" value="SPORE GERMINATION PROTEIN B3"/>
    <property type="match status" value="1"/>
</dbReference>
<dbReference type="STRING" id="1884381.SAMN05518846_1222"/>
<evidence type="ECO:0000259" key="9">
    <source>
        <dbReference type="Pfam" id="PF25198"/>
    </source>
</evidence>
<dbReference type="InterPro" id="IPR038501">
    <property type="entry name" value="Spore_GerAC_C_sf"/>
</dbReference>
<reference evidence="11" key="1">
    <citation type="submission" date="2016-10" db="EMBL/GenBank/DDBJ databases">
        <authorList>
            <person name="Varghese N."/>
            <person name="Submissions S."/>
        </authorList>
    </citation>
    <scope>NUCLEOTIDE SEQUENCE [LARGE SCALE GENOMIC DNA]</scope>
    <source>
        <strain evidence="11">OK042</strain>
    </source>
</reference>
<keyword evidence="5" id="KW-0472">Membrane</keyword>
<dbReference type="InterPro" id="IPR008844">
    <property type="entry name" value="Spore_GerAC-like"/>
</dbReference>
<proteinExistence type="inferred from homology"/>
<evidence type="ECO:0000256" key="1">
    <source>
        <dbReference type="ARBA" id="ARBA00004635"/>
    </source>
</evidence>
<evidence type="ECO:0000313" key="10">
    <source>
        <dbReference type="EMBL" id="SFK86250.1"/>
    </source>
</evidence>
<dbReference type="GO" id="GO:0016020">
    <property type="term" value="C:membrane"/>
    <property type="evidence" value="ECO:0007669"/>
    <property type="project" value="UniProtKB-SubCell"/>
</dbReference>
<evidence type="ECO:0000313" key="11">
    <source>
        <dbReference type="Proteomes" id="UP000198915"/>
    </source>
</evidence>
<dbReference type="NCBIfam" id="TIGR02887">
    <property type="entry name" value="spore_ger_x_C"/>
    <property type="match status" value="1"/>
</dbReference>
<comment type="similarity">
    <text evidence="2">Belongs to the GerABKC lipoprotein family.</text>
</comment>
<accession>A0A1I4D083</accession>
<gene>
    <name evidence="10" type="ORF">SAMN05518846_1222</name>
</gene>
<dbReference type="InterPro" id="IPR046953">
    <property type="entry name" value="Spore_GerAC-like_C"/>
</dbReference>
<name>A0A1I4D083_9BACL</name>
<dbReference type="GO" id="GO:0009847">
    <property type="term" value="P:spore germination"/>
    <property type="evidence" value="ECO:0007669"/>
    <property type="project" value="InterPro"/>
</dbReference>
<evidence type="ECO:0000256" key="4">
    <source>
        <dbReference type="ARBA" id="ARBA00022729"/>
    </source>
</evidence>
<evidence type="ECO:0000256" key="5">
    <source>
        <dbReference type="ARBA" id="ARBA00023136"/>
    </source>
</evidence>
<protein>
    <submittedName>
        <fullName evidence="10">Germination protein, Ger(X)C family</fullName>
    </submittedName>
</protein>
<dbReference type="EMBL" id="FORT01000022">
    <property type="protein sequence ID" value="SFK86250.1"/>
    <property type="molecule type" value="Genomic_DNA"/>
</dbReference>
<evidence type="ECO:0000259" key="8">
    <source>
        <dbReference type="Pfam" id="PF05504"/>
    </source>
</evidence>
<dbReference type="Pfam" id="PF25198">
    <property type="entry name" value="Spore_GerAC_N"/>
    <property type="match status" value="1"/>
</dbReference>
<dbReference type="Pfam" id="PF05504">
    <property type="entry name" value="Spore_GerAC"/>
    <property type="match status" value="1"/>
</dbReference>
<dbReference type="Gene3D" id="3.30.300.210">
    <property type="entry name" value="Nutrient germinant receptor protein C, domain 3"/>
    <property type="match status" value="1"/>
</dbReference>
<feature type="domain" description="Spore germination protein N-terminal" evidence="9">
    <location>
        <begin position="23"/>
        <end position="201"/>
    </location>
</feature>
<keyword evidence="4" id="KW-0732">Signal</keyword>
<dbReference type="InterPro" id="IPR057336">
    <property type="entry name" value="GerAC_N"/>
</dbReference>
<evidence type="ECO:0000256" key="3">
    <source>
        <dbReference type="ARBA" id="ARBA00022544"/>
    </source>
</evidence>
<dbReference type="PROSITE" id="PS51257">
    <property type="entry name" value="PROKAR_LIPOPROTEIN"/>
    <property type="match status" value="1"/>
</dbReference>
<keyword evidence="11" id="KW-1185">Reference proteome</keyword>
<organism evidence="10 11">
    <name type="scientific">Brevibacillus centrosporus</name>
    <dbReference type="NCBI Taxonomy" id="54910"/>
    <lineage>
        <taxon>Bacteria</taxon>
        <taxon>Bacillati</taxon>
        <taxon>Bacillota</taxon>
        <taxon>Bacilli</taxon>
        <taxon>Bacillales</taxon>
        <taxon>Paenibacillaceae</taxon>
        <taxon>Brevibacillus</taxon>
    </lineage>
</organism>
<keyword evidence="7" id="KW-0449">Lipoprotein</keyword>
<dbReference type="PANTHER" id="PTHR35789:SF1">
    <property type="entry name" value="SPORE GERMINATION PROTEIN B3"/>
    <property type="match status" value="1"/>
</dbReference>
<comment type="subcellular location">
    <subcellularLocation>
        <location evidence="1">Membrane</location>
        <topology evidence="1">Lipid-anchor</topology>
    </subcellularLocation>
</comment>
<keyword evidence="3" id="KW-0309">Germination</keyword>
<evidence type="ECO:0000256" key="7">
    <source>
        <dbReference type="ARBA" id="ARBA00023288"/>
    </source>
</evidence>
<feature type="domain" description="Spore germination GerAC-like C-terminal" evidence="8">
    <location>
        <begin position="210"/>
        <end position="384"/>
    </location>
</feature>
<dbReference type="RefSeq" id="WP_092275990.1">
    <property type="nucleotide sequence ID" value="NZ_FORT01000022.1"/>
</dbReference>
<evidence type="ECO:0000256" key="2">
    <source>
        <dbReference type="ARBA" id="ARBA00007886"/>
    </source>
</evidence>